<evidence type="ECO:0000256" key="13">
    <source>
        <dbReference type="ARBA" id="ARBA00023268"/>
    </source>
</evidence>
<dbReference type="GO" id="GO:0009252">
    <property type="term" value="P:peptidoglycan biosynthetic process"/>
    <property type="evidence" value="ECO:0007669"/>
    <property type="project" value="UniProtKB-KW"/>
</dbReference>
<gene>
    <name evidence="20" type="ORF">COS52_03100</name>
</gene>
<evidence type="ECO:0000256" key="7">
    <source>
        <dbReference type="ARBA" id="ARBA00022676"/>
    </source>
</evidence>
<dbReference type="EMBL" id="PEVA01000135">
    <property type="protein sequence ID" value="PIV08365.1"/>
    <property type="molecule type" value="Genomic_DNA"/>
</dbReference>
<dbReference type="PANTHER" id="PTHR32282">
    <property type="entry name" value="BINDING PROTEIN TRANSPEPTIDASE, PUTATIVE-RELATED"/>
    <property type="match status" value="1"/>
</dbReference>
<evidence type="ECO:0000313" key="21">
    <source>
        <dbReference type="Proteomes" id="UP000230119"/>
    </source>
</evidence>
<evidence type="ECO:0000256" key="5">
    <source>
        <dbReference type="ARBA" id="ARBA00022645"/>
    </source>
</evidence>
<evidence type="ECO:0000256" key="6">
    <source>
        <dbReference type="ARBA" id="ARBA00022670"/>
    </source>
</evidence>
<feature type="transmembrane region" description="Helical" evidence="17">
    <location>
        <begin position="7"/>
        <end position="28"/>
    </location>
</feature>
<dbReference type="SUPFAM" id="SSF56601">
    <property type="entry name" value="beta-lactamase/transpeptidase-like"/>
    <property type="match status" value="1"/>
</dbReference>
<dbReference type="GO" id="GO:0030288">
    <property type="term" value="C:outer membrane-bounded periplasmic space"/>
    <property type="evidence" value="ECO:0007669"/>
    <property type="project" value="TreeGrafter"/>
</dbReference>
<evidence type="ECO:0000256" key="12">
    <source>
        <dbReference type="ARBA" id="ARBA00023136"/>
    </source>
</evidence>
<dbReference type="PANTHER" id="PTHR32282:SF11">
    <property type="entry name" value="PENICILLIN-BINDING PROTEIN 1B"/>
    <property type="match status" value="1"/>
</dbReference>
<keyword evidence="4" id="KW-1003">Cell membrane</keyword>
<dbReference type="Gene3D" id="1.10.3810.10">
    <property type="entry name" value="Biosynthetic peptidoglycan transglycosylase-like"/>
    <property type="match status" value="1"/>
</dbReference>
<feature type="transmembrane region" description="Helical" evidence="17">
    <location>
        <begin position="107"/>
        <end position="129"/>
    </location>
</feature>
<evidence type="ECO:0000256" key="11">
    <source>
        <dbReference type="ARBA" id="ARBA00022984"/>
    </source>
</evidence>
<comment type="similarity">
    <text evidence="2">In the C-terminal section; belongs to the transpeptidase family.</text>
</comment>
<dbReference type="SUPFAM" id="SSF53955">
    <property type="entry name" value="Lysozyme-like"/>
    <property type="match status" value="1"/>
</dbReference>
<evidence type="ECO:0000313" key="20">
    <source>
        <dbReference type="EMBL" id="PIV08365.1"/>
    </source>
</evidence>
<evidence type="ECO:0000256" key="14">
    <source>
        <dbReference type="ARBA" id="ARBA00023316"/>
    </source>
</evidence>
<evidence type="ECO:0000256" key="8">
    <source>
        <dbReference type="ARBA" id="ARBA00022679"/>
    </source>
</evidence>
<keyword evidence="9" id="KW-0378">Hydrolase</keyword>
<evidence type="ECO:0000256" key="3">
    <source>
        <dbReference type="ARBA" id="ARBA00007739"/>
    </source>
</evidence>
<dbReference type="GO" id="GO:0005886">
    <property type="term" value="C:plasma membrane"/>
    <property type="evidence" value="ECO:0007669"/>
    <property type="project" value="UniProtKB-SubCell"/>
</dbReference>
<keyword evidence="8" id="KW-0808">Transferase</keyword>
<name>A0A2M7BS97_9BACT</name>
<evidence type="ECO:0000256" key="2">
    <source>
        <dbReference type="ARBA" id="ARBA00007090"/>
    </source>
</evidence>
<feature type="domain" description="Glycosyl transferase family 51" evidence="19">
    <location>
        <begin position="153"/>
        <end position="328"/>
    </location>
</feature>
<dbReference type="NCBIfam" id="TIGR02074">
    <property type="entry name" value="PBP_1a_fam"/>
    <property type="match status" value="1"/>
</dbReference>
<comment type="caution">
    <text evidence="20">The sequence shown here is derived from an EMBL/GenBank/DDBJ whole genome shotgun (WGS) entry which is preliminary data.</text>
</comment>
<dbReference type="InterPro" id="IPR050396">
    <property type="entry name" value="Glycosyltr_51/Transpeptidase"/>
</dbReference>
<evidence type="ECO:0000256" key="1">
    <source>
        <dbReference type="ARBA" id="ARBA00004236"/>
    </source>
</evidence>
<dbReference type="Pfam" id="PF00905">
    <property type="entry name" value="Transpeptidase"/>
    <property type="match status" value="1"/>
</dbReference>
<proteinExistence type="inferred from homology"/>
<reference evidence="21" key="1">
    <citation type="submission" date="2017-09" db="EMBL/GenBank/DDBJ databases">
        <title>Depth-based differentiation of microbial function through sediment-hosted aquifers and enrichment of novel symbionts in the deep terrestrial subsurface.</title>
        <authorList>
            <person name="Probst A.J."/>
            <person name="Ladd B."/>
            <person name="Jarett J.K."/>
            <person name="Geller-Mcgrath D.E."/>
            <person name="Sieber C.M.K."/>
            <person name="Emerson J.B."/>
            <person name="Anantharaman K."/>
            <person name="Thomas B.C."/>
            <person name="Malmstrom R."/>
            <person name="Stieglmeier M."/>
            <person name="Klingl A."/>
            <person name="Woyke T."/>
            <person name="Ryan C.M."/>
            <person name="Banfield J.F."/>
        </authorList>
    </citation>
    <scope>NUCLEOTIDE SEQUENCE [LARGE SCALE GENOMIC DNA]</scope>
</reference>
<dbReference type="GO" id="GO:0071555">
    <property type="term" value="P:cell wall organization"/>
    <property type="evidence" value="ECO:0007669"/>
    <property type="project" value="UniProtKB-KW"/>
</dbReference>
<keyword evidence="17" id="KW-1133">Transmembrane helix</keyword>
<feature type="domain" description="Penicillin-binding protein transpeptidase" evidence="18">
    <location>
        <begin position="417"/>
        <end position="696"/>
    </location>
</feature>
<dbReference type="GO" id="GO:0008658">
    <property type="term" value="F:penicillin binding"/>
    <property type="evidence" value="ECO:0007669"/>
    <property type="project" value="InterPro"/>
</dbReference>
<evidence type="ECO:0000256" key="10">
    <source>
        <dbReference type="ARBA" id="ARBA00022960"/>
    </source>
</evidence>
<keyword evidence="12 17" id="KW-0472">Membrane</keyword>
<dbReference type="GO" id="GO:0009002">
    <property type="term" value="F:serine-type D-Ala-D-Ala carboxypeptidase activity"/>
    <property type="evidence" value="ECO:0007669"/>
    <property type="project" value="UniProtKB-EC"/>
</dbReference>
<evidence type="ECO:0000256" key="16">
    <source>
        <dbReference type="ARBA" id="ARBA00049902"/>
    </source>
</evidence>
<sequence>MVSASKLRLFFLWRGILRGIFFILYFSIKFFITIGELTVLSLRFLLVTPIMFFWRNKGIVTKGSKKTVSLIGTFFLLVFRTISKVINFIILLPFRFIASLFSPELKFFLLGIALCFTVFFLFSSYRFVVELPSPTDIGKLNYPLSTHMYDRNGKLLYEIYKDQNRTLVQLKDLPKYIYQATIAIEDKDFYSHSGVSLLGGILRAAKETLLKKGLQGGSTITQQLVKSALLTPERTIERKLKEILLALWTEKLYSKNKILEMYLNQVPYGGSSYGIEEAAKTYFGKHAKELSIQEAAFLAGMPQAPSVYSPYTNPDLAKKRRNEVLKKMYELGFITKGQKESASNEAIGVTPLRNNILAPHFVFYVKSDLEKQYGLQRIEEGGLNVITSLDLDIQQEAEKIVNDELEKVASLNISNAAILVTKPETGEILAMVGSVDYFAEPSGAFNVITGFRQPGSSIKPVTYAMALENGYTAATILDDVPTAFGISGGAPYVPVNYDGRFHGRVPLRYALANSFNIPAVKLLNTFGVEEMVSLAKKMGITTWDDSSRFGLSLTLGGGEVHMTDMATVFGTLANQGERVAVTGVKRIYDARNETLFDYSPKKKRVVSKETSYILSDILSDNFARRWEFGTRSALEIPGYKVAVKTGTTDMKKDNWTIGYTPDFVVTVWVGNNDNTPMDQYLASGITGAAPIWNRMMSYLLTKYGAHWYEKPPGLVEKQCYFGKTEYFVQGTESKANCSSSILGTVNVTPTKTP</sequence>
<evidence type="ECO:0000256" key="15">
    <source>
        <dbReference type="ARBA" id="ARBA00034000"/>
    </source>
</evidence>
<keyword evidence="7" id="KW-0328">Glycosyltransferase</keyword>
<evidence type="ECO:0000256" key="17">
    <source>
        <dbReference type="SAM" id="Phobius"/>
    </source>
</evidence>
<dbReference type="AlphaFoldDB" id="A0A2M7BS97"/>
<feature type="transmembrane region" description="Helical" evidence="17">
    <location>
        <begin position="34"/>
        <end position="54"/>
    </location>
</feature>
<comment type="catalytic activity">
    <reaction evidence="16">
        <text>[GlcNAc-(1-&gt;4)-Mur2Ac(oyl-L-Ala-gamma-D-Glu-L-Lys-D-Ala-D-Ala)](n)-di-trans,octa-cis-undecaprenyl diphosphate + beta-D-GlcNAc-(1-&gt;4)-Mur2Ac(oyl-L-Ala-gamma-D-Glu-L-Lys-D-Ala-D-Ala)-di-trans,octa-cis-undecaprenyl diphosphate = [GlcNAc-(1-&gt;4)-Mur2Ac(oyl-L-Ala-gamma-D-Glu-L-Lys-D-Ala-D-Ala)](n+1)-di-trans,octa-cis-undecaprenyl diphosphate + di-trans,octa-cis-undecaprenyl diphosphate + H(+)</text>
        <dbReference type="Rhea" id="RHEA:23708"/>
        <dbReference type="Rhea" id="RHEA-COMP:9602"/>
        <dbReference type="Rhea" id="RHEA-COMP:9603"/>
        <dbReference type="ChEBI" id="CHEBI:15378"/>
        <dbReference type="ChEBI" id="CHEBI:58405"/>
        <dbReference type="ChEBI" id="CHEBI:60033"/>
        <dbReference type="ChEBI" id="CHEBI:78435"/>
        <dbReference type="EC" id="2.4.99.28"/>
    </reaction>
</comment>
<keyword evidence="6" id="KW-0645">Protease</keyword>
<protein>
    <submittedName>
        <fullName evidence="20">Penicillin-binding protein</fullName>
    </submittedName>
</protein>
<dbReference type="InterPro" id="IPR012338">
    <property type="entry name" value="Beta-lactam/transpept-like"/>
</dbReference>
<comment type="catalytic activity">
    <reaction evidence="15">
        <text>Preferential cleavage: (Ac)2-L-Lys-D-Ala-|-D-Ala. Also transpeptidation of peptidyl-alanyl moieties that are N-acyl substituents of D-alanine.</text>
        <dbReference type="EC" id="3.4.16.4"/>
    </reaction>
</comment>
<dbReference type="GO" id="GO:0006508">
    <property type="term" value="P:proteolysis"/>
    <property type="evidence" value="ECO:0007669"/>
    <property type="project" value="UniProtKB-KW"/>
</dbReference>
<evidence type="ECO:0000259" key="18">
    <source>
        <dbReference type="Pfam" id="PF00905"/>
    </source>
</evidence>
<dbReference type="InterPro" id="IPR001460">
    <property type="entry name" value="PCN-bd_Tpept"/>
</dbReference>
<accession>A0A2M7BS97</accession>
<comment type="subcellular location">
    <subcellularLocation>
        <location evidence="1">Cell membrane</location>
    </subcellularLocation>
</comment>
<evidence type="ECO:0000256" key="4">
    <source>
        <dbReference type="ARBA" id="ARBA00022475"/>
    </source>
</evidence>
<keyword evidence="13" id="KW-0511">Multifunctional enzyme</keyword>
<keyword evidence="10" id="KW-0133">Cell shape</keyword>
<dbReference type="InterPro" id="IPR023346">
    <property type="entry name" value="Lysozyme-like_dom_sf"/>
</dbReference>
<feature type="transmembrane region" description="Helical" evidence="17">
    <location>
        <begin position="74"/>
        <end position="101"/>
    </location>
</feature>
<keyword evidence="5" id="KW-0121">Carboxypeptidase</keyword>
<comment type="similarity">
    <text evidence="3">In the N-terminal section; belongs to the glycosyltransferase 51 family.</text>
</comment>
<evidence type="ECO:0000259" key="19">
    <source>
        <dbReference type="Pfam" id="PF00912"/>
    </source>
</evidence>
<keyword evidence="14" id="KW-0961">Cell wall biogenesis/degradation</keyword>
<dbReference type="Proteomes" id="UP000230119">
    <property type="component" value="Unassembled WGS sequence"/>
</dbReference>
<keyword evidence="17" id="KW-0812">Transmembrane</keyword>
<evidence type="ECO:0000256" key="9">
    <source>
        <dbReference type="ARBA" id="ARBA00022801"/>
    </source>
</evidence>
<dbReference type="Gene3D" id="3.40.710.10">
    <property type="entry name" value="DD-peptidase/beta-lactamase superfamily"/>
    <property type="match status" value="1"/>
</dbReference>
<dbReference type="Pfam" id="PF00912">
    <property type="entry name" value="Transgly"/>
    <property type="match status" value="1"/>
</dbReference>
<dbReference type="InterPro" id="IPR001264">
    <property type="entry name" value="Glyco_trans_51"/>
</dbReference>
<dbReference type="GO" id="GO:0008360">
    <property type="term" value="P:regulation of cell shape"/>
    <property type="evidence" value="ECO:0007669"/>
    <property type="project" value="UniProtKB-KW"/>
</dbReference>
<dbReference type="FunFam" id="1.10.3810.10:FF:000001">
    <property type="entry name" value="Penicillin-binding protein 1A"/>
    <property type="match status" value="1"/>
</dbReference>
<dbReference type="InterPro" id="IPR036950">
    <property type="entry name" value="PBP_transglycosylase"/>
</dbReference>
<keyword evidence="11" id="KW-0573">Peptidoglycan synthesis</keyword>
<organism evidence="20 21">
    <name type="scientific">Candidatus Roizmanbacteria bacterium CG03_land_8_20_14_0_80_39_12</name>
    <dbReference type="NCBI Taxonomy" id="1974847"/>
    <lineage>
        <taxon>Bacteria</taxon>
        <taxon>Candidatus Roizmaniibacteriota</taxon>
    </lineage>
</organism>
<dbReference type="GO" id="GO:0008955">
    <property type="term" value="F:peptidoglycan glycosyltransferase activity"/>
    <property type="evidence" value="ECO:0007669"/>
    <property type="project" value="UniProtKB-EC"/>
</dbReference>